<accession>A0ABT8Y3F0</accession>
<dbReference type="InterPro" id="IPR050707">
    <property type="entry name" value="HTH_MetabolicPath_Reg"/>
</dbReference>
<reference evidence="6" key="1">
    <citation type="submission" date="2023-07" db="EMBL/GenBank/DDBJ databases">
        <authorList>
            <person name="Kim M."/>
        </authorList>
    </citation>
    <scope>NUCLEOTIDE SEQUENCE</scope>
    <source>
        <strain evidence="6">BIUV-7</strain>
    </source>
</reference>
<dbReference type="SMART" id="SM00346">
    <property type="entry name" value="HTH_ICLR"/>
    <property type="match status" value="1"/>
</dbReference>
<dbReference type="SUPFAM" id="SSF46785">
    <property type="entry name" value="Winged helix' DNA-binding domain"/>
    <property type="match status" value="1"/>
</dbReference>
<protein>
    <submittedName>
        <fullName evidence="6">IclR family transcriptional regulator</fullName>
    </submittedName>
</protein>
<feature type="domain" description="IclR-ED" evidence="5">
    <location>
        <begin position="68"/>
        <end position="250"/>
    </location>
</feature>
<dbReference type="Gene3D" id="3.30.450.40">
    <property type="match status" value="1"/>
</dbReference>
<dbReference type="PANTHER" id="PTHR30136:SF35">
    <property type="entry name" value="HTH-TYPE TRANSCRIPTIONAL REGULATOR RV1719"/>
    <property type="match status" value="1"/>
</dbReference>
<dbReference type="PANTHER" id="PTHR30136">
    <property type="entry name" value="HELIX-TURN-HELIX TRANSCRIPTIONAL REGULATOR, ICLR FAMILY"/>
    <property type="match status" value="1"/>
</dbReference>
<evidence type="ECO:0000259" key="5">
    <source>
        <dbReference type="PROSITE" id="PS51078"/>
    </source>
</evidence>
<dbReference type="Proteomes" id="UP001169764">
    <property type="component" value="Unassembled WGS sequence"/>
</dbReference>
<evidence type="ECO:0000313" key="7">
    <source>
        <dbReference type="Proteomes" id="UP001169764"/>
    </source>
</evidence>
<dbReference type="InterPro" id="IPR036388">
    <property type="entry name" value="WH-like_DNA-bd_sf"/>
</dbReference>
<organism evidence="6 7">
    <name type="scientific">Sphingomonas natans</name>
    <dbReference type="NCBI Taxonomy" id="3063330"/>
    <lineage>
        <taxon>Bacteria</taxon>
        <taxon>Pseudomonadati</taxon>
        <taxon>Pseudomonadota</taxon>
        <taxon>Alphaproteobacteria</taxon>
        <taxon>Sphingomonadales</taxon>
        <taxon>Sphingomonadaceae</taxon>
        <taxon>Sphingomonas</taxon>
    </lineage>
</organism>
<evidence type="ECO:0000259" key="4">
    <source>
        <dbReference type="PROSITE" id="PS51077"/>
    </source>
</evidence>
<dbReference type="InterPro" id="IPR014757">
    <property type="entry name" value="Tscrpt_reg_IclR_C"/>
</dbReference>
<dbReference type="InterPro" id="IPR036390">
    <property type="entry name" value="WH_DNA-bd_sf"/>
</dbReference>
<evidence type="ECO:0000313" key="6">
    <source>
        <dbReference type="EMBL" id="MDO6412833.1"/>
    </source>
</evidence>
<name>A0ABT8Y3F0_9SPHN</name>
<evidence type="ECO:0000256" key="2">
    <source>
        <dbReference type="ARBA" id="ARBA00023125"/>
    </source>
</evidence>
<keyword evidence="3" id="KW-0804">Transcription</keyword>
<feature type="domain" description="HTH iclR-type" evidence="4">
    <location>
        <begin position="6"/>
        <end position="67"/>
    </location>
</feature>
<dbReference type="Pfam" id="PF01614">
    <property type="entry name" value="IclR_C"/>
    <property type="match status" value="1"/>
</dbReference>
<dbReference type="Gene3D" id="1.10.10.10">
    <property type="entry name" value="Winged helix-like DNA-binding domain superfamily/Winged helix DNA-binding domain"/>
    <property type="match status" value="1"/>
</dbReference>
<dbReference type="SUPFAM" id="SSF55781">
    <property type="entry name" value="GAF domain-like"/>
    <property type="match status" value="1"/>
</dbReference>
<proteinExistence type="predicted"/>
<keyword evidence="1" id="KW-0805">Transcription regulation</keyword>
<evidence type="ECO:0000256" key="3">
    <source>
        <dbReference type="ARBA" id="ARBA00023163"/>
    </source>
</evidence>
<dbReference type="EMBL" id="JAUOTP010000001">
    <property type="protein sequence ID" value="MDO6412833.1"/>
    <property type="molecule type" value="Genomic_DNA"/>
</dbReference>
<gene>
    <name evidence="6" type="ORF">Q4F19_00415</name>
</gene>
<dbReference type="InterPro" id="IPR005471">
    <property type="entry name" value="Tscrpt_reg_IclR_N"/>
</dbReference>
<dbReference type="InterPro" id="IPR029016">
    <property type="entry name" value="GAF-like_dom_sf"/>
</dbReference>
<dbReference type="PROSITE" id="PS51078">
    <property type="entry name" value="ICLR_ED"/>
    <property type="match status" value="1"/>
</dbReference>
<dbReference type="Pfam" id="PF09339">
    <property type="entry name" value="HTH_IclR"/>
    <property type="match status" value="1"/>
</dbReference>
<dbReference type="PROSITE" id="PS51077">
    <property type="entry name" value="HTH_ICLR"/>
    <property type="match status" value="1"/>
</dbReference>
<comment type="caution">
    <text evidence="6">The sequence shown here is derived from an EMBL/GenBank/DDBJ whole genome shotgun (WGS) entry which is preliminary data.</text>
</comment>
<evidence type="ECO:0000256" key="1">
    <source>
        <dbReference type="ARBA" id="ARBA00023015"/>
    </source>
</evidence>
<keyword evidence="2" id="KW-0238">DNA-binding</keyword>
<dbReference type="RefSeq" id="WP_303539167.1">
    <property type="nucleotide sequence ID" value="NZ_JAUOTP010000001.1"/>
</dbReference>
<keyword evidence="7" id="KW-1185">Reference proteome</keyword>
<sequence>MGTPKNQSVMKAFVLLRAFRRPDEWLTSSELSRRAKMPEASGYRMMQTLEGIGAVVRDARGRYRPGMLLLELSNSIDAQDLWRTAAQSILESWSQRLDVTVQIGVYEEGMVTYVARAGRPRGSFLLAQGMQFEAYCTALGKILLAELPEDDLKAFFEEGELVAFTPQTITREDRLRAELQEIRLLGFALDDRETLEDVRCIAAPVRNPAGRVVAAISFCDEADRLSEARRQEMTDNLLEAAAEVGRRIYPWCDTPPARLSGISGKEPTAMAHAGVAL</sequence>